<dbReference type="PANTHER" id="PTHR33231">
    <property type="entry name" value="30S RIBOSOMAL PROTEIN"/>
    <property type="match status" value="1"/>
</dbReference>
<dbReference type="InterPro" id="IPR050574">
    <property type="entry name" value="HPF/YfiA_ribosome-assoc"/>
</dbReference>
<dbReference type="InterPro" id="IPR034694">
    <property type="entry name" value="HPF_long/plastid"/>
</dbReference>
<dbReference type="CDD" id="cd00552">
    <property type="entry name" value="RaiA"/>
    <property type="match status" value="1"/>
</dbReference>
<dbReference type="Pfam" id="PF02482">
    <property type="entry name" value="Ribosomal_S30AE"/>
    <property type="match status" value="1"/>
</dbReference>
<name>A0ABX2ZUC3_9BACI</name>
<dbReference type="HAMAP" id="MF_00839">
    <property type="entry name" value="HPF"/>
    <property type="match status" value="1"/>
</dbReference>
<keyword evidence="5" id="KW-1185">Reference proteome</keyword>
<evidence type="ECO:0000256" key="2">
    <source>
        <dbReference type="HAMAP-Rule" id="MF_00839"/>
    </source>
</evidence>
<dbReference type="Proteomes" id="UP000094580">
    <property type="component" value="Unassembled WGS sequence"/>
</dbReference>
<organism evidence="4 5">
    <name type="scientific">Gottfriedia luciferensis</name>
    <dbReference type="NCBI Taxonomy" id="178774"/>
    <lineage>
        <taxon>Bacteria</taxon>
        <taxon>Bacillati</taxon>
        <taxon>Bacillota</taxon>
        <taxon>Bacilli</taxon>
        <taxon>Bacillales</taxon>
        <taxon>Bacillaceae</taxon>
        <taxon>Gottfriedia</taxon>
    </lineage>
</organism>
<dbReference type="InterPro" id="IPR038416">
    <property type="entry name" value="Ribosom_S30AE_C_sf"/>
</dbReference>
<dbReference type="Pfam" id="PF16321">
    <property type="entry name" value="Ribosom_S30AE_C"/>
    <property type="match status" value="1"/>
</dbReference>
<gene>
    <name evidence="2" type="primary">hpf</name>
    <name evidence="4" type="ORF">BED47_06065</name>
</gene>
<dbReference type="InterPro" id="IPR003489">
    <property type="entry name" value="RHF/RaiA"/>
</dbReference>
<comment type="caution">
    <text evidence="4">The sequence shown here is derived from an EMBL/GenBank/DDBJ whole genome shotgun (WGS) entry which is preliminary data.</text>
</comment>
<evidence type="ECO:0000256" key="1">
    <source>
        <dbReference type="ARBA" id="ARBA00022845"/>
    </source>
</evidence>
<dbReference type="SUPFAM" id="SSF69754">
    <property type="entry name" value="Ribosome binding protein Y (YfiA homologue)"/>
    <property type="match status" value="1"/>
</dbReference>
<evidence type="ECO:0000259" key="3">
    <source>
        <dbReference type="Pfam" id="PF16321"/>
    </source>
</evidence>
<keyword evidence="1 2" id="KW-0810">Translation regulation</keyword>
<dbReference type="Gene3D" id="3.30.505.50">
    <property type="entry name" value="Sigma 54 modulation/S30EA ribosomal protein, C-terminal domain"/>
    <property type="match status" value="1"/>
</dbReference>
<evidence type="ECO:0000313" key="4">
    <source>
        <dbReference type="EMBL" id="ODG92039.1"/>
    </source>
</evidence>
<dbReference type="InterPro" id="IPR036567">
    <property type="entry name" value="RHF-like"/>
</dbReference>
<comment type="similarity">
    <text evidence="2">Belongs to the HPF/YfiA ribosome-associated protein family. Long HPF subfamily.</text>
</comment>
<dbReference type="InterPro" id="IPR032528">
    <property type="entry name" value="Ribosom_S30AE_C"/>
</dbReference>
<comment type="subcellular location">
    <subcellularLocation>
        <location evidence="2">Cytoplasm</location>
    </subcellularLocation>
</comment>
<proteinExistence type="inferred from homology"/>
<comment type="function">
    <text evidence="2">Required for dimerization of active 70S ribosomes into 100S ribosomes in stationary phase; 100S ribosomes are translationally inactive and sometimes present during exponential growth.</text>
</comment>
<dbReference type="EMBL" id="MDKC01000013">
    <property type="protein sequence ID" value="ODG92039.1"/>
    <property type="molecule type" value="Genomic_DNA"/>
</dbReference>
<evidence type="ECO:0000313" key="5">
    <source>
        <dbReference type="Proteomes" id="UP000094580"/>
    </source>
</evidence>
<feature type="domain" description="Sigma 54 modulation/S30EA ribosomal protein C-terminal" evidence="3">
    <location>
        <begin position="124"/>
        <end position="177"/>
    </location>
</feature>
<accession>A0ABX2ZUC3</accession>
<dbReference type="RefSeq" id="WP_069033815.1">
    <property type="nucleotide sequence ID" value="NZ_MDKC01000013.1"/>
</dbReference>
<sequence length="181" mass="21139">MMLNIRGENIEITPAIRDYVDKKLSRFDRYFDEELTARVNAKVFHDKQRIEVTIPGTYMLLRAEEEHSDLYAAVDLVIDKLDRQIRKHKTKVNRKLREKGSLKFMFAPSTTESAVAVEEHENDIELVRTKQFDLKPMDAEEAVLQMNMLGHNFFVFLNGETNKTNIVYARKDGRYGLIEAK</sequence>
<protein>
    <recommendedName>
        <fullName evidence="2">Ribosome hibernation promoting factor</fullName>
        <shortName evidence="2">HPF</shortName>
    </recommendedName>
</protein>
<dbReference type="PANTHER" id="PTHR33231:SF1">
    <property type="entry name" value="30S RIBOSOMAL PROTEIN"/>
    <property type="match status" value="1"/>
</dbReference>
<dbReference type="Gene3D" id="3.30.160.100">
    <property type="entry name" value="Ribosome hibernation promotion factor-like"/>
    <property type="match status" value="1"/>
</dbReference>
<dbReference type="NCBIfam" id="TIGR00741">
    <property type="entry name" value="yfiA"/>
    <property type="match status" value="1"/>
</dbReference>
<keyword evidence="2" id="KW-0963">Cytoplasm</keyword>
<reference evidence="4 5" key="1">
    <citation type="submission" date="2016-07" db="EMBL/GenBank/DDBJ databases">
        <authorList>
            <person name="Townsley L."/>
            <person name="Shank E.A."/>
        </authorList>
    </citation>
    <scope>NUCLEOTIDE SEQUENCE [LARGE SCALE GENOMIC DNA]</scope>
    <source>
        <strain evidence="4 5">CH01</strain>
    </source>
</reference>
<comment type="subunit">
    <text evidence="2">Interacts with 100S ribosomes.</text>
</comment>